<feature type="transmembrane region" description="Helical" evidence="2">
    <location>
        <begin position="206"/>
        <end position="223"/>
    </location>
</feature>
<keyword evidence="2" id="KW-0472">Membrane</keyword>
<dbReference type="KEGG" id="rain:Rai3103_16665"/>
<feature type="region of interest" description="Disordered" evidence="1">
    <location>
        <begin position="1"/>
        <end position="53"/>
    </location>
</feature>
<dbReference type="InterPro" id="IPR002656">
    <property type="entry name" value="Acyl_transf_3_dom"/>
</dbReference>
<dbReference type="Pfam" id="PF01757">
    <property type="entry name" value="Acyl_transf_3"/>
    <property type="match status" value="1"/>
</dbReference>
<dbReference type="AlphaFoldDB" id="A0A5Q2FHE9"/>
<evidence type="ECO:0000256" key="2">
    <source>
        <dbReference type="SAM" id="Phobius"/>
    </source>
</evidence>
<feature type="domain" description="Acyltransferase 3" evidence="3">
    <location>
        <begin position="60"/>
        <end position="381"/>
    </location>
</feature>
<protein>
    <submittedName>
        <fullName evidence="4">Acyltransferase family protein</fullName>
    </submittedName>
</protein>
<feature type="transmembrane region" description="Helical" evidence="2">
    <location>
        <begin position="260"/>
        <end position="278"/>
    </location>
</feature>
<organism evidence="4 5">
    <name type="scientific">Raineyella fluvialis</name>
    <dbReference type="NCBI Taxonomy" id="2662261"/>
    <lineage>
        <taxon>Bacteria</taxon>
        <taxon>Bacillati</taxon>
        <taxon>Actinomycetota</taxon>
        <taxon>Actinomycetes</taxon>
        <taxon>Propionibacteriales</taxon>
        <taxon>Propionibacteriaceae</taxon>
        <taxon>Raineyella</taxon>
    </lineage>
</organism>
<evidence type="ECO:0000313" key="5">
    <source>
        <dbReference type="Proteomes" id="UP000386847"/>
    </source>
</evidence>
<feature type="transmembrane region" description="Helical" evidence="2">
    <location>
        <begin position="123"/>
        <end position="143"/>
    </location>
</feature>
<name>A0A5Q2FHE9_9ACTN</name>
<gene>
    <name evidence="4" type="ORF">Rai3103_16665</name>
</gene>
<dbReference type="GO" id="GO:0016747">
    <property type="term" value="F:acyltransferase activity, transferring groups other than amino-acyl groups"/>
    <property type="evidence" value="ECO:0007669"/>
    <property type="project" value="InterPro"/>
</dbReference>
<keyword evidence="4" id="KW-0012">Acyltransferase</keyword>
<proteinExistence type="predicted"/>
<feature type="transmembrane region" description="Helical" evidence="2">
    <location>
        <begin position="338"/>
        <end position="358"/>
    </location>
</feature>
<feature type="region of interest" description="Disordered" evidence="1">
    <location>
        <begin position="403"/>
        <end position="423"/>
    </location>
</feature>
<dbReference type="RefSeq" id="WP_153573503.1">
    <property type="nucleotide sequence ID" value="NZ_CP045725.1"/>
</dbReference>
<feature type="transmembrane region" description="Helical" evidence="2">
    <location>
        <begin position="298"/>
        <end position="317"/>
    </location>
</feature>
<feature type="transmembrane region" description="Helical" evidence="2">
    <location>
        <begin position="81"/>
        <end position="102"/>
    </location>
</feature>
<reference evidence="4 5" key="1">
    <citation type="submission" date="2019-10" db="EMBL/GenBank/DDBJ databases">
        <title>Genomic analysis of Raineyella sp. CBA3103.</title>
        <authorList>
            <person name="Roh S.W."/>
        </authorList>
    </citation>
    <scope>NUCLEOTIDE SEQUENCE [LARGE SCALE GENOMIC DNA]</scope>
    <source>
        <strain evidence="4 5">CBA3103</strain>
    </source>
</reference>
<accession>A0A5Q2FHE9</accession>
<evidence type="ECO:0000313" key="4">
    <source>
        <dbReference type="EMBL" id="QGF24974.1"/>
    </source>
</evidence>
<sequence length="423" mass="46145">MTLSTSSRRPVADAGALRADRSPQRPPVTASPVAGGPGDVASTAGPRRASRAAGTERDGYLDVLRTAALLQVFALRFSDAAWLPIIFPSTGLLFAIGGSLMASSLDRSPGRAGKVLRQRLRRLLPPLWMLGLVVIPLMVATGWQTTLEGTRAPGPSLLSWILPLTHPPDSDAGADTTAVLWFLRTYLWLMLMSPALLWLSRHWPRIMYLLPLVVLLLVDGSLIQLEGDVGESVLSVVTFVACWMLGFAHHDGSLRRVRMWKILAGGLLLCAAGVAWAVRYPVGNAALPNVSDIPVAEALFNLGFTMILLRLPTRLAVVERRPLLRAVFTGIDRRLLTMYLWSSIAMDLAMAALRRHLIPPPLVEGPWSPFVPVGVTLVVLAGFVVTLGWVEDIAMRRRPQVWPTSGRASRPRAYPRRAIAERG</sequence>
<keyword evidence="2" id="KW-0812">Transmembrane</keyword>
<feature type="transmembrane region" description="Helical" evidence="2">
    <location>
        <begin position="370"/>
        <end position="390"/>
    </location>
</feature>
<dbReference type="Proteomes" id="UP000386847">
    <property type="component" value="Chromosome"/>
</dbReference>
<evidence type="ECO:0000259" key="3">
    <source>
        <dbReference type="Pfam" id="PF01757"/>
    </source>
</evidence>
<dbReference type="EMBL" id="CP045725">
    <property type="protein sequence ID" value="QGF24974.1"/>
    <property type="molecule type" value="Genomic_DNA"/>
</dbReference>
<feature type="transmembrane region" description="Helical" evidence="2">
    <location>
        <begin position="229"/>
        <end position="248"/>
    </location>
</feature>
<evidence type="ECO:0000256" key="1">
    <source>
        <dbReference type="SAM" id="MobiDB-lite"/>
    </source>
</evidence>
<keyword evidence="5" id="KW-1185">Reference proteome</keyword>
<keyword evidence="2" id="KW-1133">Transmembrane helix</keyword>
<keyword evidence="4" id="KW-0808">Transferase</keyword>
<feature type="transmembrane region" description="Helical" evidence="2">
    <location>
        <begin position="178"/>
        <end position="199"/>
    </location>
</feature>